<gene>
    <name evidence="3" type="ORF">L2X98_27630</name>
</gene>
<dbReference type="GO" id="GO:0004519">
    <property type="term" value="F:endonuclease activity"/>
    <property type="evidence" value="ECO:0007669"/>
    <property type="project" value="UniProtKB-KW"/>
</dbReference>
<feature type="compositionally biased region" description="Basic and acidic residues" evidence="1">
    <location>
        <begin position="342"/>
        <end position="359"/>
    </location>
</feature>
<evidence type="ECO:0000313" key="3">
    <source>
        <dbReference type="EMBL" id="UUT34389.1"/>
    </source>
</evidence>
<dbReference type="InterPro" id="IPR003615">
    <property type="entry name" value="HNH_nuc"/>
</dbReference>
<proteinExistence type="predicted"/>
<feature type="domain" description="HNH nuclease" evidence="2">
    <location>
        <begin position="246"/>
        <end position="299"/>
    </location>
</feature>
<evidence type="ECO:0000313" key="4">
    <source>
        <dbReference type="Proteomes" id="UP001054811"/>
    </source>
</evidence>
<reference evidence="3" key="1">
    <citation type="submission" date="2022-01" db="EMBL/GenBank/DDBJ databases">
        <title>Microbacterium eymi and Microbacterium rhizovicinus sp. nov., isolated from the rhizospheric soil of Elymus tsukushiensis, a plant native to the Dokdo Islands, Republic of Korea.</title>
        <authorList>
            <person name="Hwang Y.J."/>
        </authorList>
    </citation>
    <scope>NUCLEOTIDE SEQUENCE</scope>
    <source>
        <strain evidence="3">KUDC0405</strain>
    </source>
</reference>
<dbReference type="EMBL" id="CP091139">
    <property type="protein sequence ID" value="UUT34389.1"/>
    <property type="molecule type" value="Genomic_DNA"/>
</dbReference>
<protein>
    <submittedName>
        <fullName evidence="3">HNH endonuclease</fullName>
    </submittedName>
</protein>
<keyword evidence="3" id="KW-0540">Nuclease</keyword>
<feature type="region of interest" description="Disordered" evidence="1">
    <location>
        <begin position="171"/>
        <end position="208"/>
    </location>
</feature>
<keyword evidence="3" id="KW-0378">Hydrolase</keyword>
<dbReference type="CDD" id="cd00085">
    <property type="entry name" value="HNHc"/>
    <property type="match status" value="1"/>
</dbReference>
<sequence length="373" mass="41715">MRAALLNGTLSTAQHEAIQRGLGDPPEDRDEGEAAEVWRIAAEQLTVEAAAMPVEELARRARQVRDVLDAAGAEKRFAQAVRAPVVSSWTDQDGLHHGHIVYDDEMAAWVRSITAAGLRPRRGGPRFQTDEERAAEQSLIDDPRTNEQLEYDLLMQVLRAGALATASRGVRRAPARRADGDDRRFRRPARRVRARADDRAPRGRRRSAAGFGHRAILVRDRSSAGHRRFVRQPPRRRSRQRLFTAKQRIALAIRDGGCLWPGCVVPASYCEAHHCDHWSADHGSTDIDRGILLCRFHHLLLHNAGWHIRRGGHGPFLLHRPDGGPPIPVISRSPLRWAWDPPPDRGDWRQDHGGQEDRPVGVPTPGRARGAPN</sequence>
<dbReference type="Proteomes" id="UP001054811">
    <property type="component" value="Chromosome"/>
</dbReference>
<dbReference type="SMART" id="SM00507">
    <property type="entry name" value="HNHc"/>
    <property type="match status" value="1"/>
</dbReference>
<evidence type="ECO:0000256" key="1">
    <source>
        <dbReference type="SAM" id="MobiDB-lite"/>
    </source>
</evidence>
<accession>A0ABY5NGX5</accession>
<feature type="region of interest" description="Disordered" evidence="1">
    <location>
        <begin position="334"/>
        <end position="373"/>
    </location>
</feature>
<organism evidence="3 4">
    <name type="scientific">Microbacterium elymi</name>
    <dbReference type="NCBI Taxonomy" id="2909587"/>
    <lineage>
        <taxon>Bacteria</taxon>
        <taxon>Bacillati</taxon>
        <taxon>Actinomycetota</taxon>
        <taxon>Actinomycetes</taxon>
        <taxon>Micrococcales</taxon>
        <taxon>Microbacteriaceae</taxon>
        <taxon>Microbacterium</taxon>
    </lineage>
</organism>
<keyword evidence="4" id="KW-1185">Reference proteome</keyword>
<evidence type="ECO:0000259" key="2">
    <source>
        <dbReference type="SMART" id="SM00507"/>
    </source>
</evidence>
<name>A0ABY5NGX5_9MICO</name>
<dbReference type="RefSeq" id="WP_259610905.1">
    <property type="nucleotide sequence ID" value="NZ_CP091139.2"/>
</dbReference>
<keyword evidence="3" id="KW-0255">Endonuclease</keyword>